<evidence type="ECO:0000313" key="2">
    <source>
        <dbReference type="Proteomes" id="UP001432180"/>
    </source>
</evidence>
<proteinExistence type="predicted"/>
<dbReference type="InterPro" id="IPR003718">
    <property type="entry name" value="OsmC/Ohr_fam"/>
</dbReference>
<evidence type="ECO:0000313" key="1">
    <source>
        <dbReference type="EMBL" id="WPL15768.1"/>
    </source>
</evidence>
<gene>
    <name evidence="1" type="ORF">Thiowin_00685</name>
</gene>
<protein>
    <submittedName>
        <fullName evidence="1">OsmC-like protein</fullName>
    </submittedName>
</protein>
<dbReference type="Gene3D" id="3.30.300.20">
    <property type="match status" value="1"/>
</dbReference>
<accession>A0ABZ0S536</accession>
<reference evidence="1 2" key="1">
    <citation type="journal article" date="2023" name="Microorganisms">
        <title>Thiorhodovibrio frisius and Trv. litoralis spp. nov., Two Novel Members from a Clade of Fastidious Purple Sulfur Bacteria That Exhibit Unique Red-Shifted Light-Harvesting Capabilities.</title>
        <authorList>
            <person name="Methner A."/>
            <person name="Kuzyk S.B."/>
            <person name="Petersen J."/>
            <person name="Bauer S."/>
            <person name="Brinkmann H."/>
            <person name="Sichau K."/>
            <person name="Wanner G."/>
            <person name="Wolf J."/>
            <person name="Neumann-Schaal M."/>
            <person name="Henke P."/>
            <person name="Tank M."/>
            <person name="Sproer C."/>
            <person name="Bunk B."/>
            <person name="Overmann J."/>
        </authorList>
    </citation>
    <scope>NUCLEOTIDE SEQUENCE [LARGE SCALE GENOMIC DNA]</scope>
    <source>
        <strain evidence="1 2">DSM 6702</strain>
    </source>
</reference>
<dbReference type="Pfam" id="PF02566">
    <property type="entry name" value="OsmC"/>
    <property type="match status" value="1"/>
</dbReference>
<organism evidence="1 2">
    <name type="scientific">Thiorhodovibrio winogradskyi</name>
    <dbReference type="NCBI Taxonomy" id="77007"/>
    <lineage>
        <taxon>Bacteria</taxon>
        <taxon>Pseudomonadati</taxon>
        <taxon>Pseudomonadota</taxon>
        <taxon>Gammaproteobacteria</taxon>
        <taxon>Chromatiales</taxon>
        <taxon>Chromatiaceae</taxon>
        <taxon>Thiorhodovibrio</taxon>
    </lineage>
</organism>
<dbReference type="SUPFAM" id="SSF82784">
    <property type="entry name" value="OsmC-like"/>
    <property type="match status" value="1"/>
</dbReference>
<dbReference type="EMBL" id="CP121472">
    <property type="protein sequence ID" value="WPL15768.1"/>
    <property type="molecule type" value="Genomic_DNA"/>
</dbReference>
<dbReference type="Proteomes" id="UP001432180">
    <property type="component" value="Chromosome"/>
</dbReference>
<dbReference type="RefSeq" id="WP_328986319.1">
    <property type="nucleotide sequence ID" value="NZ_CP121472.1"/>
</dbReference>
<dbReference type="InterPro" id="IPR052707">
    <property type="entry name" value="OsmC_Ohr_Peroxiredoxin"/>
</dbReference>
<dbReference type="PANTHER" id="PTHR42830:SF2">
    <property type="entry name" value="OSMC_OHR FAMILY PROTEIN"/>
    <property type="match status" value="1"/>
</dbReference>
<dbReference type="InterPro" id="IPR015946">
    <property type="entry name" value="KH_dom-like_a/b"/>
</dbReference>
<name>A0ABZ0S536_9GAMM</name>
<keyword evidence="2" id="KW-1185">Reference proteome</keyword>
<dbReference type="PANTHER" id="PTHR42830">
    <property type="entry name" value="OSMOTICALLY INDUCIBLE FAMILY PROTEIN"/>
    <property type="match status" value="1"/>
</dbReference>
<sequence length="143" mass="15755">MSQIPMHYHTAYSWTGDGEGGDIAIDEHATLPVGSPHSHDRFSPEHLLVVAAETCLANYVLVIAGMSQLEIKDYRSTAEGELIQEGKIGYRFKRILIRPELTVAAGKEEQGQRILEKSHKLCLIARSLNCPVDMEPTVKAAAD</sequence>
<dbReference type="InterPro" id="IPR036102">
    <property type="entry name" value="OsmC/Ohrsf"/>
</dbReference>